<name>A0A8J3EQ62_9PROT</name>
<gene>
    <name evidence="3" type="ORF">FF098_002845</name>
    <name evidence="2" type="ORF">GCM10011355_05770</name>
</gene>
<dbReference type="SFLD" id="SFLDS00019">
    <property type="entry name" value="Glutathione_Transferase_(cytos"/>
    <property type="match status" value="1"/>
</dbReference>
<dbReference type="GO" id="GO:0016034">
    <property type="term" value="F:maleylacetoacetate isomerase activity"/>
    <property type="evidence" value="ECO:0007669"/>
    <property type="project" value="TreeGrafter"/>
</dbReference>
<dbReference type="RefSeq" id="WP_155137086.1">
    <property type="nucleotide sequence ID" value="NZ_BMGZ01000001.1"/>
</dbReference>
<dbReference type="GO" id="GO:0004364">
    <property type="term" value="F:glutathione transferase activity"/>
    <property type="evidence" value="ECO:0007669"/>
    <property type="project" value="TreeGrafter"/>
</dbReference>
<dbReference type="Proteomes" id="UP000621856">
    <property type="component" value="Unassembled WGS sequence"/>
</dbReference>
<evidence type="ECO:0000313" key="4">
    <source>
        <dbReference type="Proteomes" id="UP000621856"/>
    </source>
</evidence>
<evidence type="ECO:0000313" key="3">
    <source>
        <dbReference type="EMBL" id="NHK26845.1"/>
    </source>
</evidence>
<evidence type="ECO:0000313" key="2">
    <source>
        <dbReference type="EMBL" id="GGH93586.1"/>
    </source>
</evidence>
<dbReference type="PROSITE" id="PS50404">
    <property type="entry name" value="GST_NTER"/>
    <property type="match status" value="1"/>
</dbReference>
<comment type="caution">
    <text evidence="2">The sequence shown here is derived from an EMBL/GenBank/DDBJ whole genome shotgun (WGS) entry which is preliminary data.</text>
</comment>
<evidence type="ECO:0000259" key="1">
    <source>
        <dbReference type="PROSITE" id="PS50404"/>
    </source>
</evidence>
<dbReference type="EMBL" id="VCJR02000001">
    <property type="protein sequence ID" value="NHK26845.1"/>
    <property type="molecule type" value="Genomic_DNA"/>
</dbReference>
<protein>
    <submittedName>
        <fullName evidence="2 3">Glutathione S-transferase</fullName>
    </submittedName>
</protein>
<keyword evidence="5" id="KW-1185">Reference proteome</keyword>
<dbReference type="PANTHER" id="PTHR42673">
    <property type="entry name" value="MALEYLACETOACETATE ISOMERASE"/>
    <property type="match status" value="1"/>
</dbReference>
<dbReference type="CDD" id="cd03194">
    <property type="entry name" value="GST_C_3"/>
    <property type="match status" value="1"/>
</dbReference>
<dbReference type="InterPro" id="IPR036282">
    <property type="entry name" value="Glutathione-S-Trfase_C_sf"/>
</dbReference>
<organism evidence="2 4">
    <name type="scientific">Aquisalinus luteolus</name>
    <dbReference type="NCBI Taxonomy" id="1566827"/>
    <lineage>
        <taxon>Bacteria</taxon>
        <taxon>Pseudomonadati</taxon>
        <taxon>Pseudomonadota</taxon>
        <taxon>Alphaproteobacteria</taxon>
        <taxon>Parvularculales</taxon>
        <taxon>Parvularculaceae</taxon>
        <taxon>Aquisalinus</taxon>
    </lineage>
</organism>
<dbReference type="Gene3D" id="3.40.30.10">
    <property type="entry name" value="Glutaredoxin"/>
    <property type="match status" value="1"/>
</dbReference>
<dbReference type="GO" id="GO:0006749">
    <property type="term" value="P:glutathione metabolic process"/>
    <property type="evidence" value="ECO:0007669"/>
    <property type="project" value="TreeGrafter"/>
</dbReference>
<dbReference type="Proteomes" id="UP000818603">
    <property type="component" value="Unassembled WGS sequence"/>
</dbReference>
<dbReference type="PANTHER" id="PTHR42673:SF4">
    <property type="entry name" value="MALEYLACETOACETATE ISOMERASE"/>
    <property type="match status" value="1"/>
</dbReference>
<dbReference type="AlphaFoldDB" id="A0A8J3EQ62"/>
<dbReference type="Pfam" id="PF13409">
    <property type="entry name" value="GST_N_2"/>
    <property type="match status" value="1"/>
</dbReference>
<dbReference type="CDD" id="cd03043">
    <property type="entry name" value="GST_N_1"/>
    <property type="match status" value="1"/>
</dbReference>
<feature type="domain" description="GST N-terminal" evidence="1">
    <location>
        <begin position="6"/>
        <end position="86"/>
    </location>
</feature>
<dbReference type="InterPro" id="IPR036249">
    <property type="entry name" value="Thioredoxin-like_sf"/>
</dbReference>
<dbReference type="EMBL" id="BMGZ01000001">
    <property type="protein sequence ID" value="GGH93586.1"/>
    <property type="molecule type" value="Genomic_DNA"/>
</dbReference>
<dbReference type="SUPFAM" id="SSF52833">
    <property type="entry name" value="Thioredoxin-like"/>
    <property type="match status" value="1"/>
</dbReference>
<dbReference type="InterPro" id="IPR040079">
    <property type="entry name" value="Glutathione_S-Trfase"/>
</dbReference>
<accession>A0A8J3EQ62</accession>
<reference evidence="2" key="1">
    <citation type="journal article" date="2014" name="Int. J. Syst. Evol. Microbiol.">
        <title>Complete genome sequence of Corynebacterium casei LMG S-19264T (=DSM 44701T), isolated from a smear-ripened cheese.</title>
        <authorList>
            <consortium name="US DOE Joint Genome Institute (JGI-PGF)"/>
            <person name="Walter F."/>
            <person name="Albersmeier A."/>
            <person name="Kalinowski J."/>
            <person name="Ruckert C."/>
        </authorList>
    </citation>
    <scope>NUCLEOTIDE SEQUENCE</scope>
    <source>
        <strain evidence="2">CGMCC 1.14984</strain>
    </source>
</reference>
<evidence type="ECO:0000313" key="5">
    <source>
        <dbReference type="Proteomes" id="UP000818603"/>
    </source>
</evidence>
<dbReference type="FunFam" id="3.40.30.10:FF:000206">
    <property type="entry name" value="Probable glutathione S-transferase"/>
    <property type="match status" value="1"/>
</dbReference>
<dbReference type="Pfam" id="PF13410">
    <property type="entry name" value="GST_C_2"/>
    <property type="match status" value="1"/>
</dbReference>
<dbReference type="InterPro" id="IPR004045">
    <property type="entry name" value="Glutathione_S-Trfase_N"/>
</dbReference>
<reference evidence="2" key="3">
    <citation type="submission" date="2020-09" db="EMBL/GenBank/DDBJ databases">
        <authorList>
            <person name="Sun Q."/>
            <person name="Zhou Y."/>
        </authorList>
    </citation>
    <scope>NUCLEOTIDE SEQUENCE</scope>
    <source>
        <strain evidence="2">CGMCC 1.14984</strain>
    </source>
</reference>
<reference evidence="3 5" key="2">
    <citation type="submission" date="2020-02" db="EMBL/GenBank/DDBJ databases">
        <title>Genome sequence of Parvularcula flava strain NH6-79.</title>
        <authorList>
            <person name="Abdul Karim M.H."/>
            <person name="Lam M.Q."/>
            <person name="Chen S.J."/>
            <person name="Yahya A."/>
            <person name="Shahir S."/>
            <person name="Shamsir M.S."/>
            <person name="Chong C.S."/>
        </authorList>
    </citation>
    <scope>NUCLEOTIDE SEQUENCE [LARGE SCALE GENOMIC DNA]</scope>
    <source>
        <strain evidence="3 5">NH6-79</strain>
    </source>
</reference>
<proteinExistence type="predicted"/>
<dbReference type="Gene3D" id="1.20.1050.10">
    <property type="match status" value="1"/>
</dbReference>
<dbReference type="GO" id="GO:0006559">
    <property type="term" value="P:L-phenylalanine catabolic process"/>
    <property type="evidence" value="ECO:0007669"/>
    <property type="project" value="TreeGrafter"/>
</dbReference>
<sequence>MADTDFTLIIGNKNLSSWSLRPWVLMKHFEIPFAEKMIRLDQPDTRATIKDVSPSGLVPCLIHDDTHIWDSLAIAEYLAELYPDQHLWPRGQKARALARCMASEMHSGFSSLRGTWPMDFVKEGKGLWGGPGVRKDVTRIITLWEDALERYGASLGGPFLFGRFSIADAMYAPVVSRFRTYGPLRVSEPIAEYLEAMWTLPAMQEWGEGARKEADAGWYRG</sequence>
<dbReference type="SUPFAM" id="SSF47616">
    <property type="entry name" value="GST C-terminal domain-like"/>
    <property type="match status" value="1"/>
</dbReference>